<comment type="caution">
    <text evidence="2">The sequence shown here is derived from an EMBL/GenBank/DDBJ whole genome shotgun (WGS) entry which is preliminary data.</text>
</comment>
<dbReference type="Proteomes" id="UP001597045">
    <property type="component" value="Unassembled WGS sequence"/>
</dbReference>
<evidence type="ECO:0000256" key="1">
    <source>
        <dbReference type="SAM" id="MobiDB-lite"/>
    </source>
</evidence>
<organism evidence="2 3">
    <name type="scientific">Kibdelosporangium lantanae</name>
    <dbReference type="NCBI Taxonomy" id="1497396"/>
    <lineage>
        <taxon>Bacteria</taxon>
        <taxon>Bacillati</taxon>
        <taxon>Actinomycetota</taxon>
        <taxon>Actinomycetes</taxon>
        <taxon>Pseudonocardiales</taxon>
        <taxon>Pseudonocardiaceae</taxon>
        <taxon>Kibdelosporangium</taxon>
    </lineage>
</organism>
<gene>
    <name evidence="2" type="ORF">ACFQ1S_04835</name>
</gene>
<feature type="region of interest" description="Disordered" evidence="1">
    <location>
        <begin position="1"/>
        <end position="22"/>
    </location>
</feature>
<reference evidence="3" key="1">
    <citation type="journal article" date="2019" name="Int. J. Syst. Evol. Microbiol.">
        <title>The Global Catalogue of Microorganisms (GCM) 10K type strain sequencing project: providing services to taxonomists for standard genome sequencing and annotation.</title>
        <authorList>
            <consortium name="The Broad Institute Genomics Platform"/>
            <consortium name="The Broad Institute Genome Sequencing Center for Infectious Disease"/>
            <person name="Wu L."/>
            <person name="Ma J."/>
        </authorList>
    </citation>
    <scope>NUCLEOTIDE SEQUENCE [LARGE SCALE GENOMIC DNA]</scope>
    <source>
        <strain evidence="3">JCM 31486</strain>
    </source>
</reference>
<accession>A0ABW3M5U6</accession>
<keyword evidence="3" id="KW-1185">Reference proteome</keyword>
<proteinExistence type="predicted"/>
<evidence type="ECO:0000313" key="3">
    <source>
        <dbReference type="Proteomes" id="UP001597045"/>
    </source>
</evidence>
<feature type="non-terminal residue" evidence="2">
    <location>
        <position position="1"/>
    </location>
</feature>
<evidence type="ECO:0000313" key="2">
    <source>
        <dbReference type="EMBL" id="MFD1044969.1"/>
    </source>
</evidence>
<sequence>ITGAVGEATDRDPSLAGSKRITETPVNLSRIRRVNSDPDMLARLRQVQEANKGKTRSFIRTWVRVLPKTSSEFTAVL</sequence>
<protein>
    <submittedName>
        <fullName evidence="2">Uncharacterized protein</fullName>
    </submittedName>
</protein>
<name>A0ABW3M5U6_9PSEU</name>
<dbReference type="EMBL" id="JBHTIS010000172">
    <property type="protein sequence ID" value="MFD1044969.1"/>
    <property type="molecule type" value="Genomic_DNA"/>
</dbReference>